<sequence>MQRASRHNFKTIGSGDRTIVLGHGFGCDQSTWNNIIPHLKDDYKLVLFDTIGSGKTDPSFFSPDRYSNLYAYAEDLILLLEEIHIQNSLYVGHSVSGMIGLIASIRKPELFSKLAFISASPRYLNDTDYKGGFEQNDLNQLYAAMELNFFSWAGGFAPIAMGNPDRPELAQNFASSLREIRPDIGLTVARTIFQSDHRKDLPQSKRPVLILQPSDDIAVPMEVGEYLGKNIPQATFRSIPATGHLPHFSSPESVIRELKSFFETEPSR</sequence>
<comment type="caution">
    <text evidence="4">The sequence shown here is derived from an EMBL/GenBank/DDBJ whole genome shotgun (WGS) entry which is preliminary data.</text>
</comment>
<organism evidence="4 5">
    <name type="scientific">Leptospira barantonii</name>
    <dbReference type="NCBI Taxonomy" id="2023184"/>
    <lineage>
        <taxon>Bacteria</taxon>
        <taxon>Pseudomonadati</taxon>
        <taxon>Spirochaetota</taxon>
        <taxon>Spirochaetia</taxon>
        <taxon>Leptospirales</taxon>
        <taxon>Leptospiraceae</taxon>
        <taxon>Leptospira</taxon>
    </lineage>
</organism>
<dbReference type="OrthoDB" id="9780932at2"/>
<evidence type="ECO:0000256" key="1">
    <source>
        <dbReference type="ARBA" id="ARBA00008645"/>
    </source>
</evidence>
<protein>
    <submittedName>
        <fullName evidence="4">Alpha/beta hydrolase</fullName>
    </submittedName>
</protein>
<proteinExistence type="inferred from homology"/>
<dbReference type="RefSeq" id="WP_135669578.1">
    <property type="nucleotide sequence ID" value="NZ_RQGN01000012.1"/>
</dbReference>
<dbReference type="PANTHER" id="PTHR43039">
    <property type="entry name" value="ESTERASE-RELATED"/>
    <property type="match status" value="1"/>
</dbReference>
<keyword evidence="2 4" id="KW-0378">Hydrolase</keyword>
<dbReference type="Pfam" id="PF00561">
    <property type="entry name" value="Abhydrolase_1"/>
    <property type="match status" value="1"/>
</dbReference>
<dbReference type="InterPro" id="IPR029058">
    <property type="entry name" value="AB_hydrolase_fold"/>
</dbReference>
<dbReference type="Gene3D" id="3.40.50.1820">
    <property type="entry name" value="alpha/beta hydrolase"/>
    <property type="match status" value="1"/>
</dbReference>
<dbReference type="AlphaFoldDB" id="A0A5F2BU50"/>
<dbReference type="SUPFAM" id="SSF53474">
    <property type="entry name" value="alpha/beta-Hydrolases"/>
    <property type="match status" value="1"/>
</dbReference>
<evidence type="ECO:0000313" key="5">
    <source>
        <dbReference type="Proteomes" id="UP000298429"/>
    </source>
</evidence>
<dbReference type="EMBL" id="RQGN01000012">
    <property type="protein sequence ID" value="TGM09631.1"/>
    <property type="molecule type" value="Genomic_DNA"/>
</dbReference>
<evidence type="ECO:0000313" key="4">
    <source>
        <dbReference type="EMBL" id="TGM09631.1"/>
    </source>
</evidence>
<dbReference type="PRINTS" id="PR00111">
    <property type="entry name" value="ABHYDROLASE"/>
</dbReference>
<evidence type="ECO:0000259" key="3">
    <source>
        <dbReference type="Pfam" id="PF00561"/>
    </source>
</evidence>
<dbReference type="FunFam" id="3.40.50.1820:FF:000042">
    <property type="entry name" value="probable strigolactone esterase DAD2"/>
    <property type="match status" value="1"/>
</dbReference>
<comment type="similarity">
    <text evidence="1">Belongs to the AB hydrolase superfamily.</text>
</comment>
<gene>
    <name evidence="4" type="ORF">EHQ76_02445</name>
</gene>
<feature type="domain" description="AB hydrolase-1" evidence="3">
    <location>
        <begin position="18"/>
        <end position="250"/>
    </location>
</feature>
<dbReference type="GO" id="GO:0016787">
    <property type="term" value="F:hydrolase activity"/>
    <property type="evidence" value="ECO:0007669"/>
    <property type="project" value="UniProtKB-KW"/>
</dbReference>
<accession>A0A5F2BU50</accession>
<dbReference type="Proteomes" id="UP000298429">
    <property type="component" value="Unassembled WGS sequence"/>
</dbReference>
<evidence type="ECO:0000256" key="2">
    <source>
        <dbReference type="ARBA" id="ARBA00022801"/>
    </source>
</evidence>
<dbReference type="InterPro" id="IPR000073">
    <property type="entry name" value="AB_hydrolase_1"/>
</dbReference>
<name>A0A5F2BU50_9LEPT</name>
<reference evidence="4 5" key="1">
    <citation type="journal article" date="2019" name="PLoS Negl. Trop. Dis.">
        <title>Revisiting the worldwide diversity of Leptospira species in the environment.</title>
        <authorList>
            <person name="Vincent A.T."/>
            <person name="Schiettekatte O."/>
            <person name="Bourhy P."/>
            <person name="Veyrier F.J."/>
            <person name="Picardeau M."/>
        </authorList>
    </citation>
    <scope>NUCLEOTIDE SEQUENCE [LARGE SCALE GENOMIC DNA]</scope>
    <source>
        <strain evidence="4 5">201702444</strain>
    </source>
</reference>